<dbReference type="CDD" id="cd17346">
    <property type="entry name" value="MFS_DtpA_like"/>
    <property type="match status" value="1"/>
</dbReference>
<evidence type="ECO:0000256" key="2">
    <source>
        <dbReference type="ARBA" id="ARBA00005982"/>
    </source>
</evidence>
<dbReference type="Pfam" id="PF00854">
    <property type="entry name" value="PTR2"/>
    <property type="match status" value="1"/>
</dbReference>
<dbReference type="RefSeq" id="WP_256619809.1">
    <property type="nucleotide sequence ID" value="NZ_JANIBC010000009.1"/>
</dbReference>
<feature type="transmembrane region" description="Helical" evidence="7">
    <location>
        <begin position="554"/>
        <end position="575"/>
    </location>
</feature>
<dbReference type="SUPFAM" id="SSF103473">
    <property type="entry name" value="MFS general substrate transporter"/>
    <property type="match status" value="1"/>
</dbReference>
<keyword evidence="9" id="KW-1185">Reference proteome</keyword>
<evidence type="ECO:0000256" key="7">
    <source>
        <dbReference type="SAM" id="Phobius"/>
    </source>
</evidence>
<feature type="transmembrane region" description="Helical" evidence="7">
    <location>
        <begin position="295"/>
        <end position="317"/>
    </location>
</feature>
<feature type="transmembrane region" description="Helical" evidence="7">
    <location>
        <begin position="237"/>
        <end position="258"/>
    </location>
</feature>
<evidence type="ECO:0000256" key="1">
    <source>
        <dbReference type="ARBA" id="ARBA00004141"/>
    </source>
</evidence>
<evidence type="ECO:0000256" key="4">
    <source>
        <dbReference type="ARBA" id="ARBA00022856"/>
    </source>
</evidence>
<evidence type="ECO:0000256" key="5">
    <source>
        <dbReference type="ARBA" id="ARBA00022989"/>
    </source>
</evidence>
<comment type="similarity">
    <text evidence="2">Belongs to the major facilitator superfamily. Proton-dependent oligopeptide transporter (POT/PTR) (TC 2.A.17) family.</text>
</comment>
<name>A0A9X2RKL6_9PROT</name>
<keyword evidence="6 7" id="KW-0472">Membrane</keyword>
<dbReference type="InterPro" id="IPR000109">
    <property type="entry name" value="POT_fam"/>
</dbReference>
<protein>
    <submittedName>
        <fullName evidence="8">Oligopeptide:H+ symporter</fullName>
    </submittedName>
</protein>
<feature type="transmembrane region" description="Helical" evidence="7">
    <location>
        <begin position="48"/>
        <end position="67"/>
    </location>
</feature>
<feature type="transmembrane region" description="Helical" evidence="7">
    <location>
        <begin position="264"/>
        <end position="283"/>
    </location>
</feature>
<dbReference type="GO" id="GO:1904680">
    <property type="term" value="F:peptide transmembrane transporter activity"/>
    <property type="evidence" value="ECO:0007669"/>
    <property type="project" value="InterPro"/>
</dbReference>
<evidence type="ECO:0000313" key="9">
    <source>
        <dbReference type="Proteomes" id="UP001142610"/>
    </source>
</evidence>
<keyword evidence="4" id="KW-0653">Protein transport</keyword>
<evidence type="ECO:0000313" key="8">
    <source>
        <dbReference type="EMBL" id="MCQ8185913.1"/>
    </source>
</evidence>
<dbReference type="PANTHER" id="PTHR11654">
    <property type="entry name" value="OLIGOPEPTIDE TRANSPORTER-RELATED"/>
    <property type="match status" value="1"/>
</dbReference>
<gene>
    <name evidence="8" type="ORF">NOG11_10985</name>
</gene>
<feature type="transmembrane region" description="Helical" evidence="7">
    <location>
        <begin position="435"/>
        <end position="453"/>
    </location>
</feature>
<accession>A0A9X2RKL6</accession>
<dbReference type="NCBIfam" id="TIGR00924">
    <property type="entry name" value="yjdL_sub1_fam"/>
    <property type="match status" value="1"/>
</dbReference>
<feature type="transmembrane region" description="Helical" evidence="7">
    <location>
        <begin position="465"/>
        <end position="482"/>
    </location>
</feature>
<keyword evidence="5 7" id="KW-1133">Transmembrane helix</keyword>
<keyword evidence="4" id="KW-0813">Transport</keyword>
<dbReference type="GO" id="GO:0006857">
    <property type="term" value="P:oligopeptide transport"/>
    <property type="evidence" value="ECO:0007669"/>
    <property type="project" value="InterPro"/>
</dbReference>
<sequence length="583" mass="62541">MSETTADRTVGENTEAAGGLVDLTDDKGFLGHPKGLAILFFAEMWERFSFYGMRSLLVLYLVQHFLFSQDKAQGIYAAYGSLVYLTPVIGGLIADRFLGPRRAVLIGAIFLTAGHGLMAFEGAGSTSFIETAGQRFEVVTEGRMSEARSFLRDGEELRPLTYTSSGIEVGGEGDAPSLIERGSYEEVVEQQQTYVNILFLALSLIVVGVGFLKANISTMVGKLYGEKDPRRDPGFTIFYIGINTGSFAAYILCGWLAVRYGWGAGFGAAGIGMALGLLVFVLGKPLLMGRGEPPITLKGAMVAATWIGGIVALAPIYLLIQRDEFLSTVLLYGGPILYIGLLVFAFVAFKAEIRSRMMVAVILTFASVMFWALFEQAGTSLTLYASNNSALPSFLNAAQVGFLNPFYIILLGPVFAWAWMFLARRGMEPSTPVKFSLGIAQVALGFYLLVWGISSFASPVESAAGVRYLVPFVFIAGAYLLHSTGELSLSPVGLSMITKLSAPSVVGVMMGAWFLSSSLGHNLGGIIARWSSTETVGGVVTDSQAQLEAYADTFMMAGHLGLAVAGVVLLLTPLLKRWMAGIH</sequence>
<dbReference type="InterPro" id="IPR005279">
    <property type="entry name" value="Dipep/tripep_permease"/>
</dbReference>
<dbReference type="InterPro" id="IPR018456">
    <property type="entry name" value="PTR2_symporter_CS"/>
</dbReference>
<dbReference type="PROSITE" id="PS01022">
    <property type="entry name" value="PTR2_1"/>
    <property type="match status" value="1"/>
</dbReference>
<keyword evidence="3 7" id="KW-0812">Transmembrane</keyword>
<feature type="transmembrane region" description="Helical" evidence="7">
    <location>
        <begin position="73"/>
        <end position="94"/>
    </location>
</feature>
<keyword evidence="4" id="KW-0571">Peptide transport</keyword>
<evidence type="ECO:0000256" key="3">
    <source>
        <dbReference type="ARBA" id="ARBA00022692"/>
    </source>
</evidence>
<dbReference type="InterPro" id="IPR036259">
    <property type="entry name" value="MFS_trans_sf"/>
</dbReference>
<dbReference type="GO" id="GO:0016020">
    <property type="term" value="C:membrane"/>
    <property type="evidence" value="ECO:0007669"/>
    <property type="project" value="UniProtKB-SubCell"/>
</dbReference>
<dbReference type="AlphaFoldDB" id="A0A9X2RKL6"/>
<proteinExistence type="inferred from homology"/>
<feature type="transmembrane region" description="Helical" evidence="7">
    <location>
        <begin position="402"/>
        <end position="423"/>
    </location>
</feature>
<comment type="subcellular location">
    <subcellularLocation>
        <location evidence="1">Membrane</location>
        <topology evidence="1">Multi-pass membrane protein</topology>
    </subcellularLocation>
</comment>
<feature type="transmembrane region" description="Helical" evidence="7">
    <location>
        <begin position="329"/>
        <end position="349"/>
    </location>
</feature>
<dbReference type="Proteomes" id="UP001142610">
    <property type="component" value="Unassembled WGS sequence"/>
</dbReference>
<feature type="transmembrane region" description="Helical" evidence="7">
    <location>
        <begin position="194"/>
        <end position="216"/>
    </location>
</feature>
<reference evidence="8" key="1">
    <citation type="submission" date="2022-07" db="EMBL/GenBank/DDBJ databases">
        <title>Parvularcula maris sp. nov., an algicidal bacterium isolated from seawater.</title>
        <authorList>
            <person name="Li F."/>
        </authorList>
    </citation>
    <scope>NUCLEOTIDE SEQUENCE</scope>
    <source>
        <strain evidence="8">BGMRC 0090</strain>
    </source>
</reference>
<feature type="transmembrane region" description="Helical" evidence="7">
    <location>
        <begin position="356"/>
        <end position="374"/>
    </location>
</feature>
<dbReference type="EMBL" id="JANIBC010000009">
    <property type="protein sequence ID" value="MCQ8185913.1"/>
    <property type="molecule type" value="Genomic_DNA"/>
</dbReference>
<organism evidence="8 9">
    <name type="scientific">Parvularcula maris</name>
    <dbReference type="NCBI Taxonomy" id="2965077"/>
    <lineage>
        <taxon>Bacteria</taxon>
        <taxon>Pseudomonadati</taxon>
        <taxon>Pseudomonadota</taxon>
        <taxon>Alphaproteobacteria</taxon>
        <taxon>Parvularculales</taxon>
        <taxon>Parvularculaceae</taxon>
        <taxon>Parvularcula</taxon>
    </lineage>
</organism>
<evidence type="ECO:0000256" key="6">
    <source>
        <dbReference type="ARBA" id="ARBA00023136"/>
    </source>
</evidence>
<dbReference type="Gene3D" id="1.20.1250.20">
    <property type="entry name" value="MFS general substrate transporter like domains"/>
    <property type="match status" value="2"/>
</dbReference>
<comment type="caution">
    <text evidence="8">The sequence shown here is derived from an EMBL/GenBank/DDBJ whole genome shotgun (WGS) entry which is preliminary data.</text>
</comment>